<proteinExistence type="predicted"/>
<evidence type="ECO:0000256" key="2">
    <source>
        <dbReference type="SAM" id="SignalP"/>
    </source>
</evidence>
<evidence type="ECO:0000256" key="1">
    <source>
        <dbReference type="SAM" id="MobiDB-lite"/>
    </source>
</evidence>
<feature type="compositionally biased region" description="Polar residues" evidence="1">
    <location>
        <begin position="63"/>
        <end position="77"/>
    </location>
</feature>
<dbReference type="AlphaFoldDB" id="A0A7W7BMT9"/>
<accession>A0A7W7BMT9</accession>
<name>A0A7W7BMT9_9MICO</name>
<evidence type="ECO:0000313" key="3">
    <source>
        <dbReference type="EMBL" id="MBB4665547.1"/>
    </source>
</evidence>
<protein>
    <recommendedName>
        <fullName evidence="5">IPT/TIG domain-containing protein</fullName>
    </recommendedName>
</protein>
<dbReference type="PROSITE" id="PS51257">
    <property type="entry name" value="PROKAR_LIPOPROTEIN"/>
    <property type="match status" value="1"/>
</dbReference>
<feature type="signal peptide" evidence="2">
    <location>
        <begin position="1"/>
        <end position="25"/>
    </location>
</feature>
<reference evidence="3 4" key="1">
    <citation type="submission" date="2020-08" db="EMBL/GenBank/DDBJ databases">
        <title>Sequencing the genomes of 1000 actinobacteria strains.</title>
        <authorList>
            <person name="Klenk H.-P."/>
        </authorList>
    </citation>
    <scope>NUCLEOTIDE SEQUENCE [LARGE SCALE GENOMIC DNA]</scope>
    <source>
        <strain evidence="3 4">DSM 24947</strain>
    </source>
</reference>
<evidence type="ECO:0000313" key="4">
    <source>
        <dbReference type="Proteomes" id="UP000573729"/>
    </source>
</evidence>
<sequence>MTRTRTASAALLLLALTAALTAALAGCAGGPDAPPSGDSAGACAAPIVTVTPARAAPGEEITVSGSNWGPCNDTSKASDPAWPEAAITWQQDLSEQELGTAAITDGAFTTAVTVPGDAVGGLATLHVRAGEFTLDAGVDITD</sequence>
<feature type="region of interest" description="Disordered" evidence="1">
    <location>
        <begin position="58"/>
        <end position="79"/>
    </location>
</feature>
<feature type="chain" id="PRO_5038713487" description="IPT/TIG domain-containing protein" evidence="2">
    <location>
        <begin position="26"/>
        <end position="142"/>
    </location>
</feature>
<dbReference type="RefSeq" id="WP_184214535.1">
    <property type="nucleotide sequence ID" value="NZ_JACHMD010000001.1"/>
</dbReference>
<dbReference type="Proteomes" id="UP000573729">
    <property type="component" value="Unassembled WGS sequence"/>
</dbReference>
<dbReference type="EMBL" id="JACHMD010000001">
    <property type="protein sequence ID" value="MBB4665547.1"/>
    <property type="molecule type" value="Genomic_DNA"/>
</dbReference>
<keyword evidence="2" id="KW-0732">Signal</keyword>
<keyword evidence="4" id="KW-1185">Reference proteome</keyword>
<comment type="caution">
    <text evidence="3">The sequence shown here is derived from an EMBL/GenBank/DDBJ whole genome shotgun (WGS) entry which is preliminary data.</text>
</comment>
<gene>
    <name evidence="3" type="ORF">BKA24_000256</name>
</gene>
<evidence type="ECO:0008006" key="5">
    <source>
        <dbReference type="Google" id="ProtNLM"/>
    </source>
</evidence>
<organism evidence="3 4">
    <name type="scientific">Microbacterium marinum</name>
    <dbReference type="NCBI Taxonomy" id="421115"/>
    <lineage>
        <taxon>Bacteria</taxon>
        <taxon>Bacillati</taxon>
        <taxon>Actinomycetota</taxon>
        <taxon>Actinomycetes</taxon>
        <taxon>Micrococcales</taxon>
        <taxon>Microbacteriaceae</taxon>
        <taxon>Microbacterium</taxon>
    </lineage>
</organism>